<keyword evidence="4" id="KW-1185">Reference proteome</keyword>
<protein>
    <recommendedName>
        <fullName evidence="2">DUF7746 domain-containing protein</fullName>
    </recommendedName>
</protein>
<sequence>MSSEEDCLHCQQGLECDKDGEEEDIYKIYSQFKEMSINVIDNDKIIELLQMVKDPKIRAQIIDKLSNTTSTSKNDTIEEIPTKEGSYTMTEVQNLLLERRKLISAPTTISDLKQEINNLKEDIQRHKEKNVIIEVRLDSFETRKALSNNSASSSSCEGESNNLDFLKNMNFGNSKVTTQHINAMIKQNNYANFYMSILREHIVTLHDKIDKLISQLNFDHKGKGKVAQPNIQPPPEIEDFKLKDFSDLENFLERTFKGNNLKPLKVNNQERGESSKKMEVPDEINKISEKYARKPVQRMYYNPRPTPQDVLMEEHEHIITNSYNGKEIYKWNIDGYTDRQIYTTVHRMLMYNTICKTNKNSDKTIADMITAGFSGQLKGW</sequence>
<dbReference type="Pfam" id="PF24925">
    <property type="entry name" value="DUF7746"/>
    <property type="match status" value="1"/>
</dbReference>
<dbReference type="AlphaFoldDB" id="A0A9J5X0G7"/>
<feature type="coiled-coil region" evidence="1">
    <location>
        <begin position="109"/>
        <end position="136"/>
    </location>
</feature>
<reference evidence="3 4" key="1">
    <citation type="submission" date="2020-09" db="EMBL/GenBank/DDBJ databases">
        <title>De no assembly of potato wild relative species, Solanum commersonii.</title>
        <authorList>
            <person name="Cho K."/>
        </authorList>
    </citation>
    <scope>NUCLEOTIDE SEQUENCE [LARGE SCALE GENOMIC DNA]</scope>
    <source>
        <strain evidence="3">LZ3.2</strain>
        <tissue evidence="3">Leaf</tissue>
    </source>
</reference>
<organism evidence="3 4">
    <name type="scientific">Solanum commersonii</name>
    <name type="common">Commerson's wild potato</name>
    <name type="synonym">Commerson's nightshade</name>
    <dbReference type="NCBI Taxonomy" id="4109"/>
    <lineage>
        <taxon>Eukaryota</taxon>
        <taxon>Viridiplantae</taxon>
        <taxon>Streptophyta</taxon>
        <taxon>Embryophyta</taxon>
        <taxon>Tracheophyta</taxon>
        <taxon>Spermatophyta</taxon>
        <taxon>Magnoliopsida</taxon>
        <taxon>eudicotyledons</taxon>
        <taxon>Gunneridae</taxon>
        <taxon>Pentapetalae</taxon>
        <taxon>asterids</taxon>
        <taxon>lamiids</taxon>
        <taxon>Solanales</taxon>
        <taxon>Solanaceae</taxon>
        <taxon>Solanoideae</taxon>
        <taxon>Solaneae</taxon>
        <taxon>Solanum</taxon>
    </lineage>
</organism>
<dbReference type="EMBL" id="JACXVP010000010">
    <property type="protein sequence ID" value="KAG5580726.1"/>
    <property type="molecule type" value="Genomic_DNA"/>
</dbReference>
<name>A0A9J5X0G7_SOLCO</name>
<dbReference type="InterPro" id="IPR056648">
    <property type="entry name" value="DUF7746"/>
</dbReference>
<evidence type="ECO:0000313" key="4">
    <source>
        <dbReference type="Proteomes" id="UP000824120"/>
    </source>
</evidence>
<proteinExistence type="predicted"/>
<accession>A0A9J5X0G7</accession>
<feature type="domain" description="DUF7746" evidence="2">
    <location>
        <begin position="323"/>
        <end position="380"/>
    </location>
</feature>
<keyword evidence="1" id="KW-0175">Coiled coil</keyword>
<gene>
    <name evidence="3" type="ORF">H5410_051353</name>
</gene>
<evidence type="ECO:0000256" key="1">
    <source>
        <dbReference type="SAM" id="Coils"/>
    </source>
</evidence>
<dbReference type="Proteomes" id="UP000824120">
    <property type="component" value="Chromosome 10"/>
</dbReference>
<evidence type="ECO:0000313" key="3">
    <source>
        <dbReference type="EMBL" id="KAG5580726.1"/>
    </source>
</evidence>
<comment type="caution">
    <text evidence="3">The sequence shown here is derived from an EMBL/GenBank/DDBJ whole genome shotgun (WGS) entry which is preliminary data.</text>
</comment>
<evidence type="ECO:0000259" key="2">
    <source>
        <dbReference type="Pfam" id="PF24925"/>
    </source>
</evidence>